<gene>
    <name evidence="2" type="primary">U6500C01370</name>
    <name evidence="2" type="ORF">SEUBUCD650_0C01370</name>
</gene>
<evidence type="ECO:0000313" key="3">
    <source>
        <dbReference type="Proteomes" id="UP001152964"/>
    </source>
</evidence>
<name>A0ABN8VSJ3_SACEU</name>
<organism evidence="2 3">
    <name type="scientific">Saccharomyces eubayanus</name>
    <name type="common">Yeast</name>
    <dbReference type="NCBI Taxonomy" id="1080349"/>
    <lineage>
        <taxon>Eukaryota</taxon>
        <taxon>Fungi</taxon>
        <taxon>Dikarya</taxon>
        <taxon>Ascomycota</taxon>
        <taxon>Saccharomycotina</taxon>
        <taxon>Saccharomycetes</taxon>
        <taxon>Saccharomycetales</taxon>
        <taxon>Saccharomycetaceae</taxon>
        <taxon>Saccharomyces</taxon>
    </lineage>
</organism>
<sequence length="165" mass="17983">MGTAYTQQQQRSVEGGGGGGLPASPLGASSKLMKRLSSVGRVSSASSSHSSRSSSRSDLHGSAQMGQRTFKNQYVLNESLYLERLKKTALDDYYTRGIVPTTRYDDDYELPVDEDVDSGSPFFTATPQRREMTLETGELVAMDSQSQSHALAELAGDECVVERFK</sequence>
<feature type="compositionally biased region" description="Low complexity" evidence="1">
    <location>
        <begin position="22"/>
        <end position="63"/>
    </location>
</feature>
<evidence type="ECO:0000313" key="2">
    <source>
        <dbReference type="EMBL" id="CAI1880534.1"/>
    </source>
</evidence>
<accession>A0ABN8VSJ3</accession>
<proteinExistence type="predicted"/>
<reference evidence="2" key="1">
    <citation type="submission" date="2022-08" db="EMBL/GenBank/DDBJ databases">
        <authorList>
            <person name="Byrne P K."/>
        </authorList>
    </citation>
    <scope>NUCLEOTIDE SEQUENCE</scope>
    <source>
        <strain evidence="2">UCD650</strain>
    </source>
</reference>
<evidence type="ECO:0000256" key="1">
    <source>
        <dbReference type="SAM" id="MobiDB-lite"/>
    </source>
</evidence>
<feature type="compositionally biased region" description="Polar residues" evidence="1">
    <location>
        <begin position="1"/>
        <end position="12"/>
    </location>
</feature>
<dbReference type="Proteomes" id="UP001152964">
    <property type="component" value="Chromosome 3"/>
</dbReference>
<dbReference type="EMBL" id="OX291493">
    <property type="protein sequence ID" value="CAI1880534.1"/>
    <property type="molecule type" value="Genomic_DNA"/>
</dbReference>
<keyword evidence="3" id="KW-1185">Reference proteome</keyword>
<feature type="region of interest" description="Disordered" evidence="1">
    <location>
        <begin position="1"/>
        <end position="68"/>
    </location>
</feature>
<protein>
    <submittedName>
        <fullName evidence="2">Uncharacterized protein</fullName>
    </submittedName>
</protein>